<comment type="caution">
    <text evidence="1">The sequence shown here is derived from an EMBL/GenBank/DDBJ whole genome shotgun (WGS) entry which is preliminary data.</text>
</comment>
<sequence>MIPKRFEAELNNLIEKFDKEAIDKRIAVYQRYMYIHSRLGNVFPTIPLPIVVNSPLNDNELGNFIVECLDKWCRSKYQNARRTNLDLGMVIINLQGDLWRFRVPNFYGKCEFFIEKNLNIKGGQNQTN</sequence>
<reference evidence="1" key="1">
    <citation type="submission" date="2024-05" db="EMBL/GenBank/DDBJ databases">
        <title>30 novel species of actinomycetes from the DSMZ collection.</title>
        <authorList>
            <person name="Nouioui I."/>
        </authorList>
    </citation>
    <scope>NUCLEOTIDE SEQUENCE</scope>
    <source>
        <strain evidence="1">DSM 41014</strain>
    </source>
</reference>
<keyword evidence="2" id="KW-1185">Reference proteome</keyword>
<proteinExistence type="predicted"/>
<dbReference type="EMBL" id="JAVRFF010000481">
    <property type="protein sequence ID" value="MDT0478442.1"/>
    <property type="molecule type" value="Genomic_DNA"/>
</dbReference>
<feature type="non-terminal residue" evidence="1">
    <location>
        <position position="128"/>
    </location>
</feature>
<name>A0ABU2UYS7_9ACTN</name>
<dbReference type="RefSeq" id="WP_311638307.1">
    <property type="nucleotide sequence ID" value="NZ_JAVRFF010000481.1"/>
</dbReference>
<gene>
    <name evidence="1" type="ORF">RM863_40700</name>
</gene>
<evidence type="ECO:0000313" key="2">
    <source>
        <dbReference type="Proteomes" id="UP001180489"/>
    </source>
</evidence>
<evidence type="ECO:0000313" key="1">
    <source>
        <dbReference type="EMBL" id="MDT0478442.1"/>
    </source>
</evidence>
<accession>A0ABU2UYS7</accession>
<protein>
    <submittedName>
        <fullName evidence="1">Uncharacterized protein</fullName>
    </submittedName>
</protein>
<organism evidence="1 2">
    <name type="scientific">Streptomyces hintoniae</name>
    <dbReference type="NCBI Taxonomy" id="3075521"/>
    <lineage>
        <taxon>Bacteria</taxon>
        <taxon>Bacillati</taxon>
        <taxon>Actinomycetota</taxon>
        <taxon>Actinomycetes</taxon>
        <taxon>Kitasatosporales</taxon>
        <taxon>Streptomycetaceae</taxon>
        <taxon>Streptomyces</taxon>
    </lineage>
</organism>
<dbReference type="Proteomes" id="UP001180489">
    <property type="component" value="Unassembled WGS sequence"/>
</dbReference>